<gene>
    <name evidence="11" type="ORF">K7432_005777</name>
</gene>
<dbReference type="EMBL" id="JASJQH010000237">
    <property type="protein sequence ID" value="KAK9765682.1"/>
    <property type="molecule type" value="Genomic_DNA"/>
</dbReference>
<dbReference type="InterPro" id="IPR000649">
    <property type="entry name" value="IF-2B-related"/>
</dbReference>
<evidence type="ECO:0000256" key="9">
    <source>
        <dbReference type="RuleBase" id="RU003814"/>
    </source>
</evidence>
<dbReference type="PANTHER" id="PTHR10233:SF14">
    <property type="entry name" value="TRANSLATION INITIATION FACTOR EIF-2B SUBUNIT DELTA"/>
    <property type="match status" value="1"/>
</dbReference>
<evidence type="ECO:0000256" key="10">
    <source>
        <dbReference type="SAM" id="MobiDB-lite"/>
    </source>
</evidence>
<evidence type="ECO:0000256" key="1">
    <source>
        <dbReference type="ARBA" id="ARBA00004514"/>
    </source>
</evidence>
<comment type="similarity">
    <text evidence="2 9">Belongs to the eIF-2B alpha/beta/delta subunits family.</text>
</comment>
<evidence type="ECO:0000256" key="2">
    <source>
        <dbReference type="ARBA" id="ARBA00007251"/>
    </source>
</evidence>
<sequence>MSNDKEISTPTKSRDSLPNKGNETPHNDDSGARKSQKEMTKAERRALQEKQRAEKEAMKQSSSSSAQKAKGGSHSSAKTIPSKPTVTPQPQTKSISSKEDKKPKQLGLFAHLEEPKGPLGTQIPKELHPAILSLGLQFSEFQISGSNARAIATLNAFKKVIQDYQTPPHTTFTRNLQHYLNPQIAYLVSMRPLSVSMGNAIRYLKYEISILSIDLPDEDAKELLIERIDQFIRDRITVADKMIVDFGLQKIQNGDVILTYACSSIIQSLLLEAHAKGIDFRVIVVDSRPKFEGITLMKRLVHAGIKCTYVLINAIGFVIKEVSKVFLGAHGMFSNGALLSRSGTAIVAMMAHHQKIPVIVCCETYKFSDRVQLDSFVYNEIGDVEEVASTDRPSATANVSPIRTQNSALVDWKSIPDLKLLNLLYDLTPSEFITVVISEVGMIPCTSVPVVLREYRPMVQ</sequence>
<evidence type="ECO:0000256" key="6">
    <source>
        <dbReference type="ARBA" id="ARBA00044147"/>
    </source>
</evidence>
<dbReference type="InterPro" id="IPR027363">
    <property type="entry name" value="M1Pi_N"/>
</dbReference>
<name>A0ABR2WW18_9FUNG</name>
<comment type="subcellular location">
    <subcellularLocation>
        <location evidence="1">Cytoplasm</location>
        <location evidence="1">Cytosol</location>
    </subcellularLocation>
</comment>
<evidence type="ECO:0000256" key="3">
    <source>
        <dbReference type="ARBA" id="ARBA00022490"/>
    </source>
</evidence>
<accession>A0ABR2WW18</accession>
<evidence type="ECO:0000256" key="8">
    <source>
        <dbReference type="ARBA" id="ARBA00046432"/>
    </source>
</evidence>
<evidence type="ECO:0000256" key="4">
    <source>
        <dbReference type="ARBA" id="ARBA00022540"/>
    </source>
</evidence>
<feature type="compositionally biased region" description="Basic and acidic residues" evidence="10">
    <location>
        <begin position="1"/>
        <end position="58"/>
    </location>
</feature>
<dbReference type="SUPFAM" id="SSF100950">
    <property type="entry name" value="NagB/RpiA/CoA transferase-like"/>
    <property type="match status" value="1"/>
</dbReference>
<protein>
    <recommendedName>
        <fullName evidence="6">Translation initiation factor eIF2B subunit delta</fullName>
    </recommendedName>
    <alternativeName>
        <fullName evidence="7">eIF2B GDP-GTP exchange factor subunit delta</fullName>
    </alternativeName>
</protein>
<feature type="compositionally biased region" description="Polar residues" evidence="10">
    <location>
        <begin position="82"/>
        <end position="95"/>
    </location>
</feature>
<feature type="compositionally biased region" description="Low complexity" evidence="10">
    <location>
        <begin position="59"/>
        <end position="78"/>
    </location>
</feature>
<evidence type="ECO:0000256" key="7">
    <source>
        <dbReference type="ARBA" id="ARBA00044356"/>
    </source>
</evidence>
<comment type="subunit">
    <text evidence="8">Component of the translation initiation factor 2B (eIF2B) complex which is a heterodecamer of two sets of five different subunits: alpha, beta, gamma, delta and epsilon. Subunits alpha, beta and delta comprise a regulatory subcomplex and subunits epsilon and gamma comprise a catalytic subcomplex. Within the complex, the hexameric regulatory complex resides at the center, with the two heterodimeric catalytic subcomplexes bound on opposite sides.</text>
</comment>
<keyword evidence="12" id="KW-1185">Reference proteome</keyword>
<organism evidence="11 12">
    <name type="scientific">Basidiobolus ranarum</name>
    <dbReference type="NCBI Taxonomy" id="34480"/>
    <lineage>
        <taxon>Eukaryota</taxon>
        <taxon>Fungi</taxon>
        <taxon>Fungi incertae sedis</taxon>
        <taxon>Zoopagomycota</taxon>
        <taxon>Entomophthoromycotina</taxon>
        <taxon>Basidiobolomycetes</taxon>
        <taxon>Basidiobolales</taxon>
        <taxon>Basidiobolaceae</taxon>
        <taxon>Basidiobolus</taxon>
    </lineage>
</organism>
<comment type="caution">
    <text evidence="11">The sequence shown here is derived from an EMBL/GenBank/DDBJ whole genome shotgun (WGS) entry which is preliminary data.</text>
</comment>
<keyword evidence="4" id="KW-0396">Initiation factor</keyword>
<dbReference type="Gene3D" id="3.40.50.10470">
    <property type="entry name" value="Translation initiation factor eif-2b, domain 2"/>
    <property type="match status" value="1"/>
</dbReference>
<dbReference type="Proteomes" id="UP001479436">
    <property type="component" value="Unassembled WGS sequence"/>
</dbReference>
<evidence type="ECO:0000313" key="11">
    <source>
        <dbReference type="EMBL" id="KAK9765682.1"/>
    </source>
</evidence>
<keyword evidence="3" id="KW-0963">Cytoplasm</keyword>
<dbReference type="Pfam" id="PF01008">
    <property type="entry name" value="IF-2B"/>
    <property type="match status" value="1"/>
</dbReference>
<dbReference type="InterPro" id="IPR037171">
    <property type="entry name" value="NagB/RpiA_transferase-like"/>
</dbReference>
<feature type="region of interest" description="Disordered" evidence="10">
    <location>
        <begin position="1"/>
        <end position="103"/>
    </location>
</feature>
<reference evidence="11 12" key="1">
    <citation type="submission" date="2023-04" db="EMBL/GenBank/DDBJ databases">
        <title>Genome of Basidiobolus ranarum AG-B5.</title>
        <authorList>
            <person name="Stajich J.E."/>
            <person name="Carter-House D."/>
            <person name="Gryganskyi A."/>
        </authorList>
    </citation>
    <scope>NUCLEOTIDE SEQUENCE [LARGE SCALE GENOMIC DNA]</scope>
    <source>
        <strain evidence="11 12">AG-B5</strain>
    </source>
</reference>
<keyword evidence="5" id="KW-0648">Protein biosynthesis</keyword>
<dbReference type="PANTHER" id="PTHR10233">
    <property type="entry name" value="TRANSLATION INITIATION FACTOR EIF-2B"/>
    <property type="match status" value="1"/>
</dbReference>
<dbReference type="Gene3D" id="1.20.120.420">
    <property type="entry name" value="translation initiation factor eif-2b, domain 1"/>
    <property type="match status" value="1"/>
</dbReference>
<evidence type="ECO:0000313" key="12">
    <source>
        <dbReference type="Proteomes" id="UP001479436"/>
    </source>
</evidence>
<proteinExistence type="inferred from homology"/>
<evidence type="ECO:0000256" key="5">
    <source>
        <dbReference type="ARBA" id="ARBA00022917"/>
    </source>
</evidence>
<dbReference type="InterPro" id="IPR042529">
    <property type="entry name" value="IF_2B-like_C"/>
</dbReference>